<keyword evidence="1" id="KW-0472">Membrane</keyword>
<organism evidence="2 3">
    <name type="scientific">Gordonia amicalis</name>
    <dbReference type="NCBI Taxonomy" id="89053"/>
    <lineage>
        <taxon>Bacteria</taxon>
        <taxon>Bacillati</taxon>
        <taxon>Actinomycetota</taxon>
        <taxon>Actinomycetes</taxon>
        <taxon>Mycobacteriales</taxon>
        <taxon>Gordoniaceae</taxon>
        <taxon>Gordonia</taxon>
    </lineage>
</organism>
<comment type="caution">
    <text evidence="2">The sequence shown here is derived from an EMBL/GenBank/DDBJ whole genome shotgun (WGS) entry which is preliminary data.</text>
</comment>
<feature type="transmembrane region" description="Helical" evidence="1">
    <location>
        <begin position="12"/>
        <end position="34"/>
    </location>
</feature>
<reference evidence="2" key="1">
    <citation type="submission" date="2023-10" db="EMBL/GenBank/DDBJ databases">
        <title>Development of a sustainable strategy for remediation of hydrocarbon-contaminated territories based on the waste exchange concept.</title>
        <authorList>
            <person name="Krivoruchko A."/>
        </authorList>
    </citation>
    <scope>NUCLEOTIDE SEQUENCE</scope>
    <source>
        <strain evidence="2">IEGM 1279</strain>
    </source>
</reference>
<dbReference type="AlphaFoldDB" id="A0AAE4R6N2"/>
<dbReference type="Proteomes" id="UP001185922">
    <property type="component" value="Unassembled WGS sequence"/>
</dbReference>
<accession>A0AAE4R6N2</accession>
<keyword evidence="1" id="KW-0812">Transmembrane</keyword>
<proteinExistence type="predicted"/>
<dbReference type="RefSeq" id="WP_040004674.1">
    <property type="nucleotide sequence ID" value="NZ_JAAXON010000010.1"/>
</dbReference>
<name>A0AAE4R6N2_9ACTN</name>
<sequence length="121" mass="13003">MHNASSSKSYAFAGYLVMLLGFLFLGLFVVSLAGGIGAPAWPFGLAVAVLFALSIAAFRLQITLSEQHSDDMIISSDPMTPPLRRADVEQYERTYRRARVAAVEAPATAPADEGTRLDRAA</sequence>
<evidence type="ECO:0000313" key="2">
    <source>
        <dbReference type="EMBL" id="MDV6313521.1"/>
    </source>
</evidence>
<protein>
    <submittedName>
        <fullName evidence="2">Uncharacterized protein</fullName>
    </submittedName>
</protein>
<evidence type="ECO:0000256" key="1">
    <source>
        <dbReference type="SAM" id="Phobius"/>
    </source>
</evidence>
<dbReference type="EMBL" id="JAWLKH010000019">
    <property type="protein sequence ID" value="MDV6313521.1"/>
    <property type="molecule type" value="Genomic_DNA"/>
</dbReference>
<feature type="transmembrane region" description="Helical" evidence="1">
    <location>
        <begin position="40"/>
        <end position="58"/>
    </location>
</feature>
<gene>
    <name evidence="2" type="ORF">R3Q15_16765</name>
</gene>
<keyword evidence="1" id="KW-1133">Transmembrane helix</keyword>
<evidence type="ECO:0000313" key="3">
    <source>
        <dbReference type="Proteomes" id="UP001185922"/>
    </source>
</evidence>